<reference evidence="2 3" key="1">
    <citation type="submission" date="2019-06" db="EMBL/GenBank/DDBJ databases">
        <title>Draft genome sequence of the filamentous fungus Phialemoniopsis curvata isolated from diesel fuel.</title>
        <authorList>
            <person name="Varaljay V.A."/>
            <person name="Lyon W.J."/>
            <person name="Crouch A.L."/>
            <person name="Drake C.E."/>
            <person name="Hollomon J.M."/>
            <person name="Nadeau L.J."/>
            <person name="Nunn H.S."/>
            <person name="Stevenson B.S."/>
            <person name="Bojanowski C.L."/>
            <person name="Crookes-Goodson W.J."/>
        </authorList>
    </citation>
    <scope>NUCLEOTIDE SEQUENCE [LARGE SCALE GENOMIC DNA]</scope>
    <source>
        <strain evidence="2 3">D216</strain>
    </source>
</reference>
<evidence type="ECO:0000313" key="3">
    <source>
        <dbReference type="Proteomes" id="UP000319257"/>
    </source>
</evidence>
<dbReference type="EMBL" id="SKBQ01000086">
    <property type="protein sequence ID" value="TPX07742.1"/>
    <property type="molecule type" value="Genomic_DNA"/>
</dbReference>
<evidence type="ECO:0000256" key="1">
    <source>
        <dbReference type="SAM" id="MobiDB-lite"/>
    </source>
</evidence>
<keyword evidence="3" id="KW-1185">Reference proteome</keyword>
<dbReference type="InParanoid" id="A0A507AG78"/>
<dbReference type="GeneID" id="41977981"/>
<proteinExistence type="predicted"/>
<feature type="region of interest" description="Disordered" evidence="1">
    <location>
        <begin position="1"/>
        <end position="57"/>
    </location>
</feature>
<feature type="compositionally biased region" description="Polar residues" evidence="1">
    <location>
        <begin position="1"/>
        <end position="21"/>
    </location>
</feature>
<organism evidence="2 3">
    <name type="scientific">Thyridium curvatum</name>
    <dbReference type="NCBI Taxonomy" id="1093900"/>
    <lineage>
        <taxon>Eukaryota</taxon>
        <taxon>Fungi</taxon>
        <taxon>Dikarya</taxon>
        <taxon>Ascomycota</taxon>
        <taxon>Pezizomycotina</taxon>
        <taxon>Sordariomycetes</taxon>
        <taxon>Sordariomycetidae</taxon>
        <taxon>Thyridiales</taxon>
        <taxon>Thyridiaceae</taxon>
        <taxon>Thyridium</taxon>
    </lineage>
</organism>
<dbReference type="AlphaFoldDB" id="A0A507AG78"/>
<sequence>MDKSSSATQPGPARSDQNAPDSQARPRSPGRHDDGLDHVSTTANAGSFTAGEPVRGRVAHAAIPAEEPHLDVGQYVRDQRRGDHGPWSAVNPAGTQRPHVALQIQNFVRDFSGSRDTGNPGKPGQ</sequence>
<dbReference type="Proteomes" id="UP000319257">
    <property type="component" value="Unassembled WGS sequence"/>
</dbReference>
<comment type="caution">
    <text evidence="2">The sequence shown here is derived from an EMBL/GenBank/DDBJ whole genome shotgun (WGS) entry which is preliminary data.</text>
</comment>
<dbReference type="RefSeq" id="XP_030989453.1">
    <property type="nucleotide sequence ID" value="XM_031133163.1"/>
</dbReference>
<evidence type="ECO:0000313" key="2">
    <source>
        <dbReference type="EMBL" id="TPX07742.1"/>
    </source>
</evidence>
<name>A0A507AG78_9PEZI</name>
<gene>
    <name evidence="2" type="ORF">E0L32_010534</name>
</gene>
<protein>
    <submittedName>
        <fullName evidence="2">Uncharacterized protein</fullName>
    </submittedName>
</protein>
<accession>A0A507AG78</accession>